<name>A0A0F9T3X4_9ZZZZ</name>
<accession>A0A0F9T3X4</accession>
<organism evidence="1">
    <name type="scientific">marine sediment metagenome</name>
    <dbReference type="NCBI Taxonomy" id="412755"/>
    <lineage>
        <taxon>unclassified sequences</taxon>
        <taxon>metagenomes</taxon>
        <taxon>ecological metagenomes</taxon>
    </lineage>
</organism>
<gene>
    <name evidence="1" type="ORF">LCGC14_0396610</name>
</gene>
<dbReference type="EMBL" id="LAZR01000336">
    <property type="protein sequence ID" value="KKN73859.1"/>
    <property type="molecule type" value="Genomic_DNA"/>
</dbReference>
<proteinExistence type="predicted"/>
<dbReference type="AlphaFoldDB" id="A0A0F9T3X4"/>
<sequence length="75" mass="8563">MWATCFRCDSQFLYEGSTDTASYRLHRGNYPIASRIGGKMDKQIKTVKTEKKNPPSIMDGYECLVKRKGVRSLQA</sequence>
<reference evidence="1" key="1">
    <citation type="journal article" date="2015" name="Nature">
        <title>Complex archaea that bridge the gap between prokaryotes and eukaryotes.</title>
        <authorList>
            <person name="Spang A."/>
            <person name="Saw J.H."/>
            <person name="Jorgensen S.L."/>
            <person name="Zaremba-Niedzwiedzka K."/>
            <person name="Martijn J."/>
            <person name="Lind A.E."/>
            <person name="van Eijk R."/>
            <person name="Schleper C."/>
            <person name="Guy L."/>
            <person name="Ettema T.J."/>
        </authorList>
    </citation>
    <scope>NUCLEOTIDE SEQUENCE</scope>
</reference>
<comment type="caution">
    <text evidence="1">The sequence shown here is derived from an EMBL/GenBank/DDBJ whole genome shotgun (WGS) entry which is preliminary data.</text>
</comment>
<evidence type="ECO:0000313" key="1">
    <source>
        <dbReference type="EMBL" id="KKN73859.1"/>
    </source>
</evidence>
<protein>
    <submittedName>
        <fullName evidence="1">Uncharacterized protein</fullName>
    </submittedName>
</protein>